<dbReference type="Proteomes" id="UP000608890">
    <property type="component" value="Unassembled WGS sequence"/>
</dbReference>
<dbReference type="EMBL" id="BMNB01000019">
    <property type="protein sequence ID" value="GGM50839.1"/>
    <property type="molecule type" value="Genomic_DNA"/>
</dbReference>
<dbReference type="InterPro" id="IPR005543">
    <property type="entry name" value="PASTA_dom"/>
</dbReference>
<evidence type="ECO:0000313" key="4">
    <source>
        <dbReference type="EMBL" id="GGM50839.1"/>
    </source>
</evidence>
<accession>A0A917U2K9</accession>
<evidence type="ECO:0000313" key="5">
    <source>
        <dbReference type="Proteomes" id="UP000608890"/>
    </source>
</evidence>
<comment type="caution">
    <text evidence="4">The sequence shown here is derived from an EMBL/GenBank/DDBJ whole genome shotgun (WGS) entry which is preliminary data.</text>
</comment>
<evidence type="ECO:0000256" key="2">
    <source>
        <dbReference type="SAM" id="Phobius"/>
    </source>
</evidence>
<evidence type="ECO:0000259" key="3">
    <source>
        <dbReference type="PROSITE" id="PS51178"/>
    </source>
</evidence>
<evidence type="ECO:0000256" key="1">
    <source>
        <dbReference type="SAM" id="MobiDB-lite"/>
    </source>
</evidence>
<gene>
    <name evidence="4" type="ORF">GCM10011608_39700</name>
</gene>
<name>A0A917U2K9_9ACTN</name>
<reference evidence="4" key="2">
    <citation type="submission" date="2020-09" db="EMBL/GenBank/DDBJ databases">
        <authorList>
            <person name="Sun Q."/>
            <person name="Zhou Y."/>
        </authorList>
    </citation>
    <scope>NUCLEOTIDE SEQUENCE</scope>
    <source>
        <strain evidence="4">CGMCC 4.7312</strain>
    </source>
</reference>
<protein>
    <recommendedName>
        <fullName evidence="3">PASTA domain-containing protein</fullName>
    </recommendedName>
</protein>
<dbReference type="CDD" id="cd06577">
    <property type="entry name" value="PASTA_pknB"/>
    <property type="match status" value="1"/>
</dbReference>
<feature type="region of interest" description="Disordered" evidence="1">
    <location>
        <begin position="127"/>
        <end position="163"/>
    </location>
</feature>
<organism evidence="4 5">
    <name type="scientific">Micromonospora sonchi</name>
    <dbReference type="NCBI Taxonomy" id="1763543"/>
    <lineage>
        <taxon>Bacteria</taxon>
        <taxon>Bacillati</taxon>
        <taxon>Actinomycetota</taxon>
        <taxon>Actinomycetes</taxon>
        <taxon>Micromonosporales</taxon>
        <taxon>Micromonosporaceae</taxon>
        <taxon>Micromonospora</taxon>
    </lineage>
</organism>
<dbReference type="Pfam" id="PF03793">
    <property type="entry name" value="PASTA"/>
    <property type="match status" value="1"/>
</dbReference>
<dbReference type="AlphaFoldDB" id="A0A917U2K9"/>
<keyword evidence="2" id="KW-0812">Transmembrane</keyword>
<sequence>MSDDRQEPPDDQTRPWPPTAAGDSEPTPTGRAPDETAPLGRTPESGRPEETAPLPPAQRSRPAAWSGRAEVPSIRPGDDRELAAGDWYGDEQPGRPWWLPILWGIVLLLLLGLIGVGVWLARQAVDEEGPAPQPPTAAPPTTRSTSPTPRSPSPAPTTSAASVQLPLPPLVGRSEAAARAVLDRLGLDHRVEYRPSEERAGTVIATDPEAGELVEVGDEVTLVVAEASASPSPTTGAPTTGASTTEPTAAVSPTG</sequence>
<keyword evidence="2" id="KW-1133">Transmembrane helix</keyword>
<feature type="compositionally biased region" description="Low complexity" evidence="1">
    <location>
        <begin position="139"/>
        <end position="148"/>
    </location>
</feature>
<keyword evidence="2" id="KW-0472">Membrane</keyword>
<feature type="region of interest" description="Disordered" evidence="1">
    <location>
        <begin position="1"/>
        <end position="87"/>
    </location>
</feature>
<dbReference type="Gene3D" id="3.30.10.20">
    <property type="match status" value="1"/>
</dbReference>
<dbReference type="SMART" id="SM00740">
    <property type="entry name" value="PASTA"/>
    <property type="match status" value="1"/>
</dbReference>
<reference evidence="4" key="1">
    <citation type="journal article" date="2014" name="Int. J. Syst. Evol. Microbiol.">
        <title>Complete genome sequence of Corynebacterium casei LMG S-19264T (=DSM 44701T), isolated from a smear-ripened cheese.</title>
        <authorList>
            <consortium name="US DOE Joint Genome Institute (JGI-PGF)"/>
            <person name="Walter F."/>
            <person name="Albersmeier A."/>
            <person name="Kalinowski J."/>
            <person name="Ruckert C."/>
        </authorList>
    </citation>
    <scope>NUCLEOTIDE SEQUENCE</scope>
    <source>
        <strain evidence="4">CGMCC 4.7312</strain>
    </source>
</reference>
<dbReference type="PROSITE" id="PS51178">
    <property type="entry name" value="PASTA"/>
    <property type="match status" value="1"/>
</dbReference>
<proteinExistence type="predicted"/>
<feature type="domain" description="PASTA" evidence="3">
    <location>
        <begin position="161"/>
        <end position="226"/>
    </location>
</feature>
<keyword evidence="5" id="KW-1185">Reference proteome</keyword>
<feature type="transmembrane region" description="Helical" evidence="2">
    <location>
        <begin position="97"/>
        <end position="121"/>
    </location>
</feature>
<dbReference type="RefSeq" id="WP_189046550.1">
    <property type="nucleotide sequence ID" value="NZ_BMNB01000019.1"/>
</dbReference>
<feature type="region of interest" description="Disordered" evidence="1">
    <location>
        <begin position="227"/>
        <end position="255"/>
    </location>
</feature>
<feature type="compositionally biased region" description="Basic and acidic residues" evidence="1">
    <location>
        <begin position="1"/>
        <end position="13"/>
    </location>
</feature>